<sequence>MLSAVREGIKAAVAQLPCDMRVCQPNGSSWESRHVHSPDCVDLGSGHACLHNPRPGQAGHPRHDLPTDAGANPEPWLGGADHRPEHLCPLRPPVQQCVRLVVNPSGRVCADARWPVLGSSMQRAALHSSRLTGTTIAILLRLSAGSLAYARSDLHDLGDLGDLATWGNVVAKIWMVILLCGVSGCQSEARPTQLRGYSNRAWTRAPLHYSRATSRRFANTS</sequence>
<evidence type="ECO:0000313" key="2">
    <source>
        <dbReference type="EMBL" id="CAH2394820.1"/>
    </source>
</evidence>
<evidence type="ECO:0000313" key="3">
    <source>
        <dbReference type="Proteomes" id="UP001153050"/>
    </source>
</evidence>
<evidence type="ECO:0000256" key="1">
    <source>
        <dbReference type="SAM" id="MobiDB-lite"/>
    </source>
</evidence>
<dbReference type="EMBL" id="CAKXZT010000001">
    <property type="protein sequence ID" value="CAH2394820.1"/>
    <property type="molecule type" value="Genomic_DNA"/>
</dbReference>
<reference evidence="2 3" key="1">
    <citation type="submission" date="2022-03" db="EMBL/GenBank/DDBJ databases">
        <authorList>
            <person name="Brunel B."/>
        </authorList>
    </citation>
    <scope>NUCLEOTIDE SEQUENCE [LARGE SCALE GENOMIC DNA]</scope>
    <source>
        <strain evidence="2">STM5069sample</strain>
    </source>
</reference>
<dbReference type="Proteomes" id="UP001153050">
    <property type="component" value="Unassembled WGS sequence"/>
</dbReference>
<organism evidence="2 3">
    <name type="scientific">Mesorhizobium escarrei</name>
    <dbReference type="NCBI Taxonomy" id="666018"/>
    <lineage>
        <taxon>Bacteria</taxon>
        <taxon>Pseudomonadati</taxon>
        <taxon>Pseudomonadota</taxon>
        <taxon>Alphaproteobacteria</taxon>
        <taxon>Hyphomicrobiales</taxon>
        <taxon>Phyllobacteriaceae</taxon>
        <taxon>Mesorhizobium</taxon>
    </lineage>
</organism>
<gene>
    <name evidence="2" type="ORF">MES5069_10004</name>
</gene>
<comment type="caution">
    <text evidence="2">The sequence shown here is derived from an EMBL/GenBank/DDBJ whole genome shotgun (WGS) entry which is preliminary data.</text>
</comment>
<name>A0ABN8JG16_9HYPH</name>
<proteinExistence type="predicted"/>
<feature type="region of interest" description="Disordered" evidence="1">
    <location>
        <begin position="52"/>
        <end position="72"/>
    </location>
</feature>
<accession>A0ABN8JG16</accession>
<protein>
    <submittedName>
        <fullName evidence="2">Uncharacterized protein</fullName>
    </submittedName>
</protein>
<keyword evidence="3" id="KW-1185">Reference proteome</keyword>